<dbReference type="GO" id="GO:0016740">
    <property type="term" value="F:transferase activity"/>
    <property type="evidence" value="ECO:0007669"/>
    <property type="project" value="UniProtKB-KW"/>
</dbReference>
<evidence type="ECO:0000256" key="1">
    <source>
        <dbReference type="ARBA" id="ARBA00006102"/>
    </source>
</evidence>
<evidence type="ECO:0000259" key="4">
    <source>
        <dbReference type="PROSITE" id="PS50989"/>
    </source>
</evidence>
<dbReference type="InterPro" id="IPR029045">
    <property type="entry name" value="ClpP/crotonase-like_dom_sf"/>
</dbReference>
<organism evidence="5 6">
    <name type="scientific">Saccharomonospora azurea NA-128</name>
    <dbReference type="NCBI Taxonomy" id="882081"/>
    <lineage>
        <taxon>Bacteria</taxon>
        <taxon>Bacillati</taxon>
        <taxon>Actinomycetota</taxon>
        <taxon>Actinomycetes</taxon>
        <taxon>Pseudonocardiales</taxon>
        <taxon>Pseudonocardiaceae</taxon>
        <taxon>Saccharomonospora</taxon>
    </lineage>
</organism>
<dbReference type="Proteomes" id="UP000004705">
    <property type="component" value="Chromosome"/>
</dbReference>
<dbReference type="InterPro" id="IPR051047">
    <property type="entry name" value="AccD/PCCB"/>
</dbReference>
<dbReference type="HOGENOM" id="CLU_018822_6_2_11"/>
<dbReference type="InterPro" id="IPR000438">
    <property type="entry name" value="Acetyl_CoA_COase_Trfase_b_su"/>
</dbReference>
<feature type="domain" description="CoA carboxyltransferase C-terminal" evidence="4">
    <location>
        <begin position="283"/>
        <end position="528"/>
    </location>
</feature>
<dbReference type="PROSITE" id="PS50989">
    <property type="entry name" value="COA_CT_CTER"/>
    <property type="match status" value="1"/>
</dbReference>
<proteinExistence type="inferred from homology"/>
<dbReference type="GO" id="GO:0009317">
    <property type="term" value="C:acetyl-CoA carboxylase complex"/>
    <property type="evidence" value="ECO:0007669"/>
    <property type="project" value="InterPro"/>
</dbReference>
<gene>
    <name evidence="5" type="ORF">SacazDRAFT_02076</name>
</gene>
<dbReference type="InterPro" id="IPR034733">
    <property type="entry name" value="AcCoA_carboxyl_beta"/>
</dbReference>
<dbReference type="OrthoDB" id="9803706at2"/>
<dbReference type="GO" id="GO:0004658">
    <property type="term" value="F:propionyl-CoA carboxylase activity"/>
    <property type="evidence" value="ECO:0007669"/>
    <property type="project" value="UniProtKB-ARBA"/>
</dbReference>
<dbReference type="AlphaFoldDB" id="H8GEP3"/>
<dbReference type="PANTHER" id="PTHR43842:SF2">
    <property type="entry name" value="PROPIONYL-COA CARBOXYLASE BETA CHAIN, MITOCHONDRIAL"/>
    <property type="match status" value="1"/>
</dbReference>
<evidence type="ECO:0000313" key="6">
    <source>
        <dbReference type="Proteomes" id="UP000004705"/>
    </source>
</evidence>
<keyword evidence="6" id="KW-1185">Reference proteome</keyword>
<feature type="region of interest" description="Disordered" evidence="2">
    <location>
        <begin position="1"/>
        <end position="24"/>
    </location>
</feature>
<dbReference type="GO" id="GO:0006633">
    <property type="term" value="P:fatty acid biosynthetic process"/>
    <property type="evidence" value="ECO:0007669"/>
    <property type="project" value="InterPro"/>
</dbReference>
<evidence type="ECO:0000259" key="3">
    <source>
        <dbReference type="PROSITE" id="PS50980"/>
    </source>
</evidence>
<dbReference type="PROSITE" id="PS50980">
    <property type="entry name" value="COA_CT_NTER"/>
    <property type="match status" value="1"/>
</dbReference>
<dbReference type="InterPro" id="IPR011763">
    <property type="entry name" value="COA_CT_C"/>
</dbReference>
<dbReference type="InterPro" id="IPR011762">
    <property type="entry name" value="COA_CT_N"/>
</dbReference>
<dbReference type="RefSeq" id="WP_005441206.1">
    <property type="nucleotide sequence ID" value="NZ_CM001466.1"/>
</dbReference>
<comment type="similarity">
    <text evidence="1">Belongs to the AccD/PCCB family.</text>
</comment>
<accession>H8GEP3</accession>
<dbReference type="SUPFAM" id="SSF52096">
    <property type="entry name" value="ClpP/crotonase"/>
    <property type="match status" value="2"/>
</dbReference>
<dbReference type="GO" id="GO:0015977">
    <property type="term" value="P:carbon fixation"/>
    <property type="evidence" value="ECO:0007669"/>
    <property type="project" value="UniProtKB-ARBA"/>
</dbReference>
<dbReference type="Gene3D" id="3.90.226.10">
    <property type="entry name" value="2-enoyl-CoA Hydratase, Chain A, domain 1"/>
    <property type="match status" value="2"/>
</dbReference>
<dbReference type="PRINTS" id="PR01070">
    <property type="entry name" value="ACCCTRFRASEB"/>
</dbReference>
<dbReference type="Pfam" id="PF01039">
    <property type="entry name" value="Carboxyl_trans"/>
    <property type="match status" value="1"/>
</dbReference>
<dbReference type="PANTHER" id="PTHR43842">
    <property type="entry name" value="PROPIONYL-COA CARBOXYLASE BETA CHAIN"/>
    <property type="match status" value="1"/>
</dbReference>
<sequence>MSGDESSEHPDHPEHRSTTADRLADLSLRETEIEAAEKRARDRQHRKGKLTARERIDLLVDPGSFVEIDAFVRHRCHDFGMEANRPYGDGVVTGFATIDGRRVCLFSHDFTVLGGSLGVAHGEKVIKALDMAMQVGCPMISINDSAGARIQEGVASLAYYAEVGRRVVKASGVIPQISLNAGPCAGGAAYIPALGDFTVMADEISYMFVTGPDVVETVTGERPTFDELGGPKVSMEVSGNVHYIGADEQDSIEWVKSLLSYLPDNNLSHPPVYDSDFSTEITESDLELDTLIPDSLNTSYDVHNVITRLVDDGEFLETQAGFAPNLVTGMARIEGHTVGVVANNPMYYAGALEIDSSEKAARFVRFCDAFNIPLLTLVDVPGYLPGVDQERRGILRRGIKLLYAYAESTVPKVTVVLRKAYGGGYAVMGSKHLGADVNFSWPTGEVAVMGAAGAVAVMNSRKLAALDEAERAQETERLTAEYEANFSNPYFAAERGYIDAVIRPSQTRTKVAKALAMLRDKRESSPAKKHSTMPL</sequence>
<protein>
    <submittedName>
        <fullName evidence="5">Acetyl-CoA carboxylase, carboxyltransferase component (Subunits alpha and beta)</fullName>
    </submittedName>
</protein>
<dbReference type="FunFam" id="3.90.226.10:FF:000016">
    <property type="entry name" value="Propionyl-CoA carboxylase, beta subunit"/>
    <property type="match status" value="1"/>
</dbReference>
<dbReference type="FunFam" id="3.90.226.10:FF:000017">
    <property type="entry name" value="Propionyl-CoA carboxylase subunit beta 5"/>
    <property type="match status" value="1"/>
</dbReference>
<name>H8GEP3_9PSEU</name>
<evidence type="ECO:0000313" key="5">
    <source>
        <dbReference type="EMBL" id="EHY88988.1"/>
    </source>
</evidence>
<feature type="domain" description="CoA carboxyltransferase N-terminal" evidence="3">
    <location>
        <begin position="16"/>
        <end position="274"/>
    </location>
</feature>
<dbReference type="GO" id="GO:0003989">
    <property type="term" value="F:acetyl-CoA carboxylase activity"/>
    <property type="evidence" value="ECO:0007669"/>
    <property type="project" value="InterPro"/>
</dbReference>
<evidence type="ECO:0000256" key="2">
    <source>
        <dbReference type="SAM" id="MobiDB-lite"/>
    </source>
</evidence>
<reference evidence="5 6" key="1">
    <citation type="journal article" date="2012" name="Stand. Genomic Sci.">
        <title>Genome sequence of the soil bacterium Saccharomonospora azurea type strain (NA-128(T)).</title>
        <authorList>
            <person name="Klenk H.P."/>
            <person name="Held B."/>
            <person name="Lucas S."/>
            <person name="Lapidus A."/>
            <person name="Copeland A."/>
            <person name="Hammon N."/>
            <person name="Pitluck S."/>
            <person name="Goodwin L.A."/>
            <person name="Han C."/>
            <person name="Tapia R."/>
            <person name="Brambilla E.M."/>
            <person name="Potter G."/>
            <person name="Land M."/>
            <person name="Ivanova N."/>
            <person name="Rohde M."/>
            <person name="Goker M."/>
            <person name="Detter J.C."/>
            <person name="Kyrpides N.C."/>
            <person name="Woyke T."/>
        </authorList>
    </citation>
    <scope>NUCLEOTIDE SEQUENCE [LARGE SCALE GENOMIC DNA]</scope>
    <source>
        <strain evidence="5 6">NA-128</strain>
    </source>
</reference>
<dbReference type="EMBL" id="CM001466">
    <property type="protein sequence ID" value="EHY88988.1"/>
    <property type="molecule type" value="Genomic_DNA"/>
</dbReference>